<protein>
    <submittedName>
        <fullName evidence="1">Uncharacterized protein</fullName>
    </submittedName>
</protein>
<comment type="caution">
    <text evidence="1">The sequence shown here is derived from an EMBL/GenBank/DDBJ whole genome shotgun (WGS) entry which is preliminary data.</text>
</comment>
<keyword evidence="2" id="KW-1185">Reference proteome</keyword>
<gene>
    <name evidence="1" type="ORF">D7D48_10095</name>
</gene>
<dbReference type="OrthoDB" id="7595982at2"/>
<proteinExistence type="predicted"/>
<evidence type="ECO:0000313" key="1">
    <source>
        <dbReference type="EMBL" id="RRQ50910.1"/>
    </source>
</evidence>
<organism evidence="1 2">
    <name type="scientific">Sphingorhabdus wooponensis</name>
    <dbReference type="NCBI Taxonomy" id="940136"/>
    <lineage>
        <taxon>Bacteria</taxon>
        <taxon>Pseudomonadati</taxon>
        <taxon>Pseudomonadota</taxon>
        <taxon>Alphaproteobacteria</taxon>
        <taxon>Sphingomonadales</taxon>
        <taxon>Sphingomonadaceae</taxon>
        <taxon>Sphingorhabdus</taxon>
    </lineage>
</organism>
<accession>A0A426RPI1</accession>
<dbReference type="AlphaFoldDB" id="A0A426RPI1"/>
<dbReference type="RefSeq" id="WP_125231314.1">
    <property type="nucleotide sequence ID" value="NZ_RWJI01000003.1"/>
</dbReference>
<dbReference type="Proteomes" id="UP000268553">
    <property type="component" value="Unassembled WGS sequence"/>
</dbReference>
<reference evidence="1 2" key="1">
    <citation type="submission" date="2018-12" db="EMBL/GenBank/DDBJ databases">
        <authorList>
            <person name="Kim S.-J."/>
            <person name="Jung G.-Y."/>
        </authorList>
    </citation>
    <scope>NUCLEOTIDE SEQUENCE [LARGE SCALE GENOMIC DNA]</scope>
    <source>
        <strain evidence="1 2">03SU3-P</strain>
    </source>
</reference>
<name>A0A426RPI1_9SPHN</name>
<evidence type="ECO:0000313" key="2">
    <source>
        <dbReference type="Proteomes" id="UP000268553"/>
    </source>
</evidence>
<dbReference type="EMBL" id="RWJI01000003">
    <property type="protein sequence ID" value="RRQ50910.1"/>
    <property type="molecule type" value="Genomic_DNA"/>
</dbReference>
<sequence length="167" mass="18915">MFAIRTFTLVSDFDEDRLRMEVRGTEDVTQAIMLTRRLMDRAIPKMAEEAEKLAAGPIPANLALPIAQQSLRQERRANPVPPVRLDDGVQPWLCIAMQFKLQDNAIVWILKGSGGEEARMFLSNSNLRATLDVFAAKYTAMDWARTSFPEWLTEAELEQSPARKALH</sequence>